<dbReference type="PROSITE" id="PS52019">
    <property type="entry name" value="PKS_MFAS_DH"/>
    <property type="match status" value="1"/>
</dbReference>
<dbReference type="Pfam" id="PF00975">
    <property type="entry name" value="Thioesterase"/>
    <property type="match status" value="1"/>
</dbReference>
<evidence type="ECO:0000256" key="15">
    <source>
        <dbReference type="ARBA" id="ARBA00058455"/>
    </source>
</evidence>
<evidence type="ECO:0000256" key="12">
    <source>
        <dbReference type="ARBA" id="ARBA00051971"/>
    </source>
</evidence>
<dbReference type="SUPFAM" id="SSF53474">
    <property type="entry name" value="alpha/beta-Hydrolases"/>
    <property type="match status" value="1"/>
</dbReference>
<dbReference type="PROSITE" id="PS50075">
    <property type="entry name" value="CARRIER"/>
    <property type="match status" value="1"/>
</dbReference>
<reference evidence="26 28" key="2">
    <citation type="submission" date="2018-08" db="EMBL/GenBank/DDBJ databases">
        <title>Genetic Globetrotter - A new plasmid hitch-hiking vast phylogenetic and geographic distances.</title>
        <authorList>
            <person name="Vollmers J."/>
            <person name="Petersen J."/>
        </authorList>
    </citation>
    <scope>NUCLEOTIDE SEQUENCE [LARGE SCALE GENOMIC DNA]</scope>
    <source>
        <strain evidence="26 28">DSM 26383</strain>
    </source>
</reference>
<dbReference type="SMART" id="SM00824">
    <property type="entry name" value="PKS_TE"/>
    <property type="match status" value="1"/>
</dbReference>
<dbReference type="InterPro" id="IPR042104">
    <property type="entry name" value="PKS_dehydratase_sf"/>
</dbReference>
<dbReference type="SUPFAM" id="SSF52151">
    <property type="entry name" value="FabD/lysophospholipase-like"/>
    <property type="match status" value="1"/>
</dbReference>
<comment type="catalytic activity">
    <reaction evidence="13">
        <text>docosanoyl-[(phenol)carboxyphthiodiolenone synthase] + 2 (S)-methylmalonyl-CoA + 3 malonyl-CoA + 5 NADPH + 10 H(+) = C34-carboxyphthiodiolenone-[(phenol)carboxyphthiodiolenone synthase] + 5 CO2 + 5 NADP(+) + 5 CoA + 2 H2O</text>
        <dbReference type="Rhea" id="RHEA:57752"/>
        <dbReference type="Rhea" id="RHEA-COMP:14987"/>
        <dbReference type="Rhea" id="RHEA-COMP:14988"/>
        <dbReference type="ChEBI" id="CHEBI:15377"/>
        <dbReference type="ChEBI" id="CHEBI:15378"/>
        <dbReference type="ChEBI" id="CHEBI:16526"/>
        <dbReference type="ChEBI" id="CHEBI:57287"/>
        <dbReference type="ChEBI" id="CHEBI:57327"/>
        <dbReference type="ChEBI" id="CHEBI:57384"/>
        <dbReference type="ChEBI" id="CHEBI:57783"/>
        <dbReference type="ChEBI" id="CHEBI:58349"/>
        <dbReference type="ChEBI" id="CHEBI:142237"/>
        <dbReference type="ChEBI" id="CHEBI:142238"/>
        <dbReference type="EC" id="2.3.1.292"/>
    </reaction>
</comment>
<dbReference type="Proteomes" id="UP000325785">
    <property type="component" value="Chromosome"/>
</dbReference>
<keyword evidence="7" id="KW-0521">NADP</keyword>
<feature type="region of interest" description="N-terminal hotdog fold" evidence="21">
    <location>
        <begin position="1388"/>
        <end position="1512"/>
    </location>
</feature>
<dbReference type="InterPro" id="IPR014043">
    <property type="entry name" value="Acyl_transferase_dom"/>
</dbReference>
<comment type="cofactor">
    <cofactor evidence="2">
        <name>pantetheine 4'-phosphate</name>
        <dbReference type="ChEBI" id="CHEBI:47942"/>
    </cofactor>
</comment>
<evidence type="ECO:0000256" key="19">
    <source>
        <dbReference type="ARBA" id="ARBA00078169"/>
    </source>
</evidence>
<dbReference type="SMART" id="SM00822">
    <property type="entry name" value="PKS_KR"/>
    <property type="match status" value="1"/>
</dbReference>
<dbReference type="Gene3D" id="3.40.50.720">
    <property type="entry name" value="NAD(P)-binding Rossmann-like Domain"/>
    <property type="match status" value="1"/>
</dbReference>
<reference evidence="25 27" key="1">
    <citation type="submission" date="2015-04" db="EMBL/GenBank/DDBJ databases">
        <title>The draft genome sequence of Roseovarius indicus B108T.</title>
        <authorList>
            <person name="Li G."/>
            <person name="Lai Q."/>
            <person name="Shao Z."/>
            <person name="Yan P."/>
        </authorList>
    </citation>
    <scope>NUCLEOTIDE SEQUENCE [LARGE SCALE GENOMIC DNA]</scope>
    <source>
        <strain evidence="25 27">B108</strain>
    </source>
</reference>
<dbReference type="KEGG" id="rid:RIdsm_04356"/>
<dbReference type="GO" id="GO:0004312">
    <property type="term" value="F:fatty acid synthase activity"/>
    <property type="evidence" value="ECO:0007669"/>
    <property type="project" value="TreeGrafter"/>
</dbReference>
<dbReference type="SUPFAM" id="SSF51735">
    <property type="entry name" value="NAD(P)-binding Rossmann-fold domains"/>
    <property type="match status" value="2"/>
</dbReference>
<keyword evidence="4" id="KW-0597">Phosphoprotein</keyword>
<dbReference type="CDD" id="cd08953">
    <property type="entry name" value="KR_2_SDR_x"/>
    <property type="match status" value="1"/>
</dbReference>
<dbReference type="Pfam" id="PF00109">
    <property type="entry name" value="ketoacyl-synt"/>
    <property type="match status" value="1"/>
</dbReference>
<evidence type="ECO:0000256" key="4">
    <source>
        <dbReference type="ARBA" id="ARBA00022553"/>
    </source>
</evidence>
<dbReference type="PANTHER" id="PTHR43775:SF51">
    <property type="entry name" value="INACTIVE PHENOLPHTHIOCEROL SYNTHESIS POLYKETIDE SYNTHASE TYPE I PKS1-RELATED"/>
    <property type="match status" value="1"/>
</dbReference>
<dbReference type="InterPro" id="IPR049551">
    <property type="entry name" value="PKS_DH_C"/>
</dbReference>
<dbReference type="InterPro" id="IPR036736">
    <property type="entry name" value="ACP-like_sf"/>
</dbReference>
<dbReference type="SUPFAM" id="SSF55048">
    <property type="entry name" value="Probable ACP-binding domain of malonyl-CoA ACP transacylase"/>
    <property type="match status" value="1"/>
</dbReference>
<evidence type="ECO:0000256" key="6">
    <source>
        <dbReference type="ARBA" id="ARBA00022832"/>
    </source>
</evidence>
<evidence type="ECO:0000259" key="24">
    <source>
        <dbReference type="PROSITE" id="PS52019"/>
    </source>
</evidence>
<evidence type="ECO:0000313" key="25">
    <source>
        <dbReference type="EMBL" id="KRS14999.1"/>
    </source>
</evidence>
<dbReference type="InterPro" id="IPR009081">
    <property type="entry name" value="PP-bd_ACP"/>
</dbReference>
<keyword evidence="6" id="KW-0276">Fatty acid metabolism</keyword>
<keyword evidence="8" id="KW-0560">Oxidoreductase</keyword>
<dbReference type="GO" id="GO:0006633">
    <property type="term" value="P:fatty acid biosynthetic process"/>
    <property type="evidence" value="ECO:0007669"/>
    <property type="project" value="InterPro"/>
</dbReference>
<dbReference type="FunFam" id="3.40.47.10:FF:000042">
    <property type="entry name" value="Polyketide synthase Pks13"/>
    <property type="match status" value="1"/>
</dbReference>
<dbReference type="Gene3D" id="1.10.1200.10">
    <property type="entry name" value="ACP-like"/>
    <property type="match status" value="1"/>
</dbReference>
<dbReference type="GO" id="GO:0031177">
    <property type="term" value="F:phosphopantetheine binding"/>
    <property type="evidence" value="ECO:0007669"/>
    <property type="project" value="InterPro"/>
</dbReference>
<dbReference type="InterPro" id="IPR057326">
    <property type="entry name" value="KR_dom"/>
</dbReference>
<dbReference type="Gene3D" id="3.40.50.1820">
    <property type="entry name" value="alpha/beta hydrolase"/>
    <property type="match status" value="1"/>
</dbReference>
<dbReference type="InterPro" id="IPR049552">
    <property type="entry name" value="PKS_DH_N"/>
</dbReference>
<dbReference type="Gene3D" id="3.10.129.110">
    <property type="entry name" value="Polyketide synthase dehydratase"/>
    <property type="match status" value="1"/>
</dbReference>
<evidence type="ECO:0000256" key="3">
    <source>
        <dbReference type="ARBA" id="ARBA00022450"/>
    </source>
</evidence>
<keyword evidence="10" id="KW-0511">Multifunctional enzyme</keyword>
<evidence type="ECO:0000256" key="7">
    <source>
        <dbReference type="ARBA" id="ARBA00022857"/>
    </source>
</evidence>
<dbReference type="InterPro" id="IPR014030">
    <property type="entry name" value="Ketoacyl_synth_N"/>
</dbReference>
<dbReference type="InterPro" id="IPR016036">
    <property type="entry name" value="Malonyl_transacylase_ACP-bd"/>
</dbReference>
<dbReference type="SMART" id="SM00827">
    <property type="entry name" value="PKS_AT"/>
    <property type="match status" value="1"/>
</dbReference>
<feature type="domain" description="Carrier" evidence="22">
    <location>
        <begin position="1768"/>
        <end position="1843"/>
    </location>
</feature>
<evidence type="ECO:0000256" key="18">
    <source>
        <dbReference type="ARBA" id="ARBA00075053"/>
    </source>
</evidence>
<dbReference type="Gene3D" id="3.40.366.10">
    <property type="entry name" value="Malonyl-Coenzyme A Acyl Carrier Protein, domain 2"/>
    <property type="match status" value="1"/>
</dbReference>
<dbReference type="InterPro" id="IPR049490">
    <property type="entry name" value="C883_1060-like_KR_N"/>
</dbReference>
<feature type="active site" description="Proton acceptor; for dehydratase activity" evidence="21">
    <location>
        <position position="1418"/>
    </location>
</feature>
<dbReference type="Pfam" id="PF21394">
    <property type="entry name" value="Beta-ketacyl_N"/>
    <property type="match status" value="1"/>
</dbReference>
<dbReference type="InterPro" id="IPR001227">
    <property type="entry name" value="Ac_transferase_dom_sf"/>
</dbReference>
<dbReference type="CDD" id="cd00833">
    <property type="entry name" value="PKS"/>
    <property type="match status" value="1"/>
</dbReference>
<dbReference type="GO" id="GO:0016491">
    <property type="term" value="F:oxidoreductase activity"/>
    <property type="evidence" value="ECO:0007669"/>
    <property type="project" value="UniProtKB-KW"/>
</dbReference>
<dbReference type="InterPro" id="IPR029058">
    <property type="entry name" value="AB_hydrolase_fold"/>
</dbReference>
<dbReference type="Gene3D" id="3.30.70.250">
    <property type="entry name" value="Malonyl-CoA ACP transacylase, ACP-binding"/>
    <property type="match status" value="1"/>
</dbReference>
<gene>
    <name evidence="26" type="primary">ppsE</name>
    <name evidence="26" type="ORF">RIdsm_04356</name>
    <name evidence="25" type="ORF">XM52_26295</name>
</gene>
<dbReference type="InterPro" id="IPR020841">
    <property type="entry name" value="PKS_Beta-ketoAc_synthase_dom"/>
</dbReference>
<dbReference type="Proteomes" id="UP000051401">
    <property type="component" value="Unassembled WGS sequence"/>
</dbReference>
<comment type="catalytic activity">
    <reaction evidence="11">
        <text>17-(4-hydroxyphenyl)heptadecanoyl-[(phenol)carboxyphthiodiolenone synthase] + 2 (S)-methylmalonyl-CoA + 3 malonyl-CoA + 5 NADPH + 10 H(+) = C35-(phenol)carboxyphthiodiolenone-[(phenol)carboxyphthiodiolenone synthase] + 5 CO2 + 5 NADP(+) + 5 CoA + 2 H2O</text>
        <dbReference type="Rhea" id="RHEA:57756"/>
        <dbReference type="Rhea" id="RHEA-COMP:14272"/>
        <dbReference type="Rhea" id="RHEA-COMP:14989"/>
        <dbReference type="ChEBI" id="CHEBI:15377"/>
        <dbReference type="ChEBI" id="CHEBI:15378"/>
        <dbReference type="ChEBI" id="CHEBI:16526"/>
        <dbReference type="ChEBI" id="CHEBI:57287"/>
        <dbReference type="ChEBI" id="CHEBI:57327"/>
        <dbReference type="ChEBI" id="CHEBI:57384"/>
        <dbReference type="ChEBI" id="CHEBI:57783"/>
        <dbReference type="ChEBI" id="CHEBI:58349"/>
        <dbReference type="ChEBI" id="CHEBI:133300"/>
        <dbReference type="ChEBI" id="CHEBI:142259"/>
        <dbReference type="EC" id="2.3.1.292"/>
    </reaction>
</comment>
<evidence type="ECO:0000256" key="11">
    <source>
        <dbReference type="ARBA" id="ARBA00050973"/>
    </source>
</evidence>
<dbReference type="Pfam" id="PF00698">
    <property type="entry name" value="Acyl_transf_1"/>
    <property type="match status" value="1"/>
</dbReference>
<dbReference type="InterPro" id="IPR016035">
    <property type="entry name" value="Acyl_Trfase/lysoPLipase"/>
</dbReference>
<name>A0A0T5P1I1_9RHOB</name>
<evidence type="ECO:0000313" key="26">
    <source>
        <dbReference type="EMBL" id="QEW28525.1"/>
    </source>
</evidence>
<dbReference type="InterPro" id="IPR020806">
    <property type="entry name" value="PKS_PP-bd"/>
</dbReference>
<dbReference type="InterPro" id="IPR014031">
    <property type="entry name" value="Ketoacyl_synth_C"/>
</dbReference>
<keyword evidence="3" id="KW-0596">Phosphopantetheine</keyword>
<dbReference type="EC" id="2.3.1.292" evidence="16"/>
<feature type="domain" description="PKS/mFAS DH" evidence="24">
    <location>
        <begin position="1388"/>
        <end position="1674"/>
    </location>
</feature>
<comment type="catalytic activity">
    <reaction evidence="12">
        <text>19-(4-hydroxyphenyl)nonadecanoyl-[(phenol)carboxyphthiodiolenone synthase] + 2 (S)-methylmalonyl-CoA + 3 malonyl-CoA + 5 NADPH + 10 H(+) = C37-(phenol)carboxyphthiodiolenone-[(phenol)carboxyphthiodiolenone synthase] + 5 CO2 + 5 NADP(+) + 5 CoA + 2 H2O</text>
        <dbReference type="Rhea" id="RHEA:57760"/>
        <dbReference type="Rhea" id="RHEA-COMP:14273"/>
        <dbReference type="Rhea" id="RHEA-COMP:14990"/>
        <dbReference type="ChEBI" id="CHEBI:15377"/>
        <dbReference type="ChEBI" id="CHEBI:15378"/>
        <dbReference type="ChEBI" id="CHEBI:16526"/>
        <dbReference type="ChEBI" id="CHEBI:57287"/>
        <dbReference type="ChEBI" id="CHEBI:57327"/>
        <dbReference type="ChEBI" id="CHEBI:57384"/>
        <dbReference type="ChEBI" id="CHEBI:57783"/>
        <dbReference type="ChEBI" id="CHEBI:58349"/>
        <dbReference type="ChEBI" id="CHEBI:133301"/>
        <dbReference type="ChEBI" id="CHEBI:142260"/>
        <dbReference type="EC" id="2.3.1.292"/>
    </reaction>
</comment>
<evidence type="ECO:0000256" key="5">
    <source>
        <dbReference type="ARBA" id="ARBA00022679"/>
    </source>
</evidence>
<dbReference type="Pfam" id="PF08659">
    <property type="entry name" value="KR"/>
    <property type="match status" value="1"/>
</dbReference>
<evidence type="ECO:0000259" key="22">
    <source>
        <dbReference type="PROSITE" id="PS50075"/>
    </source>
</evidence>
<dbReference type="SMART" id="SM00826">
    <property type="entry name" value="PKS_DH"/>
    <property type="match status" value="1"/>
</dbReference>
<evidence type="ECO:0000256" key="2">
    <source>
        <dbReference type="ARBA" id="ARBA00001957"/>
    </source>
</evidence>
<dbReference type="EMBL" id="CP031598">
    <property type="protein sequence ID" value="QEW28525.1"/>
    <property type="molecule type" value="Genomic_DNA"/>
</dbReference>
<dbReference type="STRING" id="540747.SAMN04488031_10530"/>
<dbReference type="RefSeq" id="WP_057821208.1">
    <property type="nucleotide sequence ID" value="NZ_FOMY01000005.1"/>
</dbReference>
<keyword evidence="26" id="KW-0012">Acyltransferase</keyword>
<dbReference type="PATRIC" id="fig|540747.5.peg.4017"/>
<evidence type="ECO:0000256" key="10">
    <source>
        <dbReference type="ARBA" id="ARBA00023268"/>
    </source>
</evidence>
<dbReference type="SUPFAM" id="SSF47336">
    <property type="entry name" value="ACP-like"/>
    <property type="match status" value="1"/>
</dbReference>
<comment type="cofactor">
    <cofactor evidence="1">
        <name>NADP(+)</name>
        <dbReference type="ChEBI" id="CHEBI:58349"/>
    </cofactor>
</comment>
<comment type="function">
    <text evidence="15">Part of the PpsABCDE complex involved in the biosynthesis of the lipid core common to phthiocerols and phenolphthiocerols by successive additions of malonyl-CoA or methylmalonyl-CoA extender units. PpsA can accept as substrate the activated forms of either icosanoyl (C20), docosanoyl (C22) or lignoceroyl (C24) groups from FadD26, or a (4-hydroxyphenyl)-C17 or (4-hydroxyphenyl)-C19 fatty acyl from FadD29. PpsA initiates the biosynthesis and extends its substrate using a malonyl-CoA extender unit. The PpsB and PpsC proteins add the second and third malonyl-CoA extender units. PpsD adds an (R)-methylmalonyl unit and PpsE adds a second (R)-methylmalonyl unit. The incorporation of the methylmalonyl units results in formation of two branched methyl groups in the elongated product.</text>
</comment>
<dbReference type="InterPro" id="IPR050091">
    <property type="entry name" value="PKS_NRPS_Biosynth_Enz"/>
</dbReference>
<evidence type="ECO:0000259" key="23">
    <source>
        <dbReference type="PROSITE" id="PS52004"/>
    </source>
</evidence>
<dbReference type="Pfam" id="PF21089">
    <property type="entry name" value="PKS_DH_N"/>
    <property type="match status" value="1"/>
</dbReference>
<keyword evidence="5 26" id="KW-0808">Transferase</keyword>
<dbReference type="Gene3D" id="3.40.47.10">
    <property type="match status" value="1"/>
</dbReference>
<dbReference type="FunFam" id="1.10.1200.10:FF:000005">
    <property type="entry name" value="Nonribosomal peptide synthetase 1"/>
    <property type="match status" value="1"/>
</dbReference>
<dbReference type="GO" id="GO:0004315">
    <property type="term" value="F:3-oxoacyl-[acyl-carrier-protein] synthase activity"/>
    <property type="evidence" value="ECO:0007669"/>
    <property type="project" value="InterPro"/>
</dbReference>
<dbReference type="InterPro" id="IPR013968">
    <property type="entry name" value="PKS_KR"/>
</dbReference>
<sequence length="2144" mass="232517">MVDKRVNANGSGDIAIVGMALKVPGALTLSDYWKNLSAGTESIERLDEESLKAAGERPDLISDRNYVPATARLDGYDQFDAEFFGFGPKDAAILDPQHRKFLEVAWEAMEQSGHFPGRKTRDIGVFAGCGMGSYFYFNICSNPDLVDDVGMFLLRHTGNDKDFMTTRVSHVFDLKGPSVNIQTACSTSLVAVHYACEALRSGQCDMALAGGSTIELPQGRGYLFKENEILSPDGHCHAFDHRAKGTVFGSGAGVVALRRLEDAIADGDHIWAVVKGSAINNDGAAKAGYLAPSVDGQAAAVSRAIDTAGVSADSIGYVECHGTGTYLGDPIEVAALTEAYRKTTDKSGFCRIGSVKTNIGHLDTAAGVASLIKTSLALHHKAMPPSLSFEKPNPTIDFETSPFRVNDSLTQWPEGPTPRRAGVNSLGVGGTNAHAILEEAPERAASEEGDWPFHVLCVSGKGKAALDANTKALAAHLRAHPEQPLEDVAHTLKTGRQAFDDRRVVVAETHEEAAALLEEGNPHRVFTHKKLGEKPDTVFMFPGGGAQYAGMARDLYETEPEFAEWMDRGLDHLSGKLDYDIRAIWLPEPGDMDAANETLKKPSVQLPLIMIVEFALAKLWISWGIKPAALIGHSMGENTAAALSGVMSFENCIDLVLLRGRLFDTVAPGGMLSVSLPASQVQEIIGDTLDIASINAPDLCAVTGPQDRLDRLQAELEAKDIDCQRINIDIAAHSRMLDPILPEFRAFLQSLDLQAPEIPFISNRTGDWITEDEATDPDYWTGQLRNCVHFADGITTLAAKRDRVFFEVGPGRALSSLAQMSDAVEPGQVLSALRHPDDAIADDKFLLGVIGRFWATGIEADWSQIWGEARRNHVILPTYAFQTSRYFIEPGKARHADAAPDLTRSDDIAEWGFRPVWQPRYADCDAETLTNCGAEKPQQWLIFADDAGLADSAAARLTAAGHTVTTVRPGDSFARLADDSYRLAPDQGPDGYAQLFRALAAENRLPTRIVHAWLVTDKETFRPGSNFFTRNMEHGFHSLMHLAQAIESVDRPDEMHLTVLTTGAAQVRDEGLPYPEKAAIAGPAGVIPKELPGVTVATVDIALPTPAPSRRRKPAPVAFPTEQLLEDLLAEPANTVAAIRDGRRFEQVWKAADLPVTSEKTAFRDNGTYLITGGMGGIGLTVARDLAKTHGANIVLLSRSALPPRHQWQPLVDTMPASNPVVTRITAVREIEALGGAVRVEVADVCDIEQMREAVMRAKADFGAINGVLHAAGLIDDAPLLGKTTFDVEHVLAPKLHGLRVLDSLFEKDELDLMVLFSSTSTITKPEGQIDYIAANEFLNAFAKSRQTGKTRVLAVDWGVWNTVGMAATAVAERNAEGAAPDWQPAPQPLLTETAQHAGDRLGRLTLDAENDWIVNEHRMSTGAAVMPGTGFVELAMESYLASGGTLPVELRDMVFLRPLDVPEAAPRDVETRLTPAGSDMAFEIRSACLADGREGMVLNASGTLGAVDEVADTVDICALSARCTTVLTQHDASGFVSPQEAHLNFGPRWRVVQDAKTGSGEGLARLVLPQAFQADLNEGYVLHPAMLDLATGWAMDLIDGYSGNRLWVPVSYGSVRVFRPMPGEVFSWVQVRADSDWETGMAGFDVVICDTDGTIIADITDFQMQRLTGDVALGGTTVTAKDDVRFPEDQSARELSPSEAQMQHMVALGIRPDEGAEALRRALARPEAQIAISPVNLTTLVQLAEARDEAKEKQSFDRPELASDYAAPETATQIKLAEIWENLLGVKQIGIEDSFFDLGGHSLLAVRLFAAVKREYGVQFPISVLFEAPTISGLAAMLDARTGGTPEAGAAPEAVQPTAFRYAVPLNGAKVEKRMPFFIVAGMFGNVLNLRHLALSMEDRPVYGLQARGLIGNEAPHETVEEAAADYIAEMLTIQPEGPYMIGGFSGGGITAYEIARQLKAAGHEVAMLVMLDTPLPVRPSLKPADKALMKLHDIRRKGPGYLLEWARNRWAWEKTKRVQAQGDAPAEDAGNFNNRQIEMAFRGAVARYDLAPWDGPLVLFRPPLDRHWKVTGGNFVSHEREYVFADNQWTPWAPALQVIEVPGDHDSMVLMPNVSVLAKHLNSLVRNVEHTSARSDQRTAAE</sequence>
<dbReference type="Pfam" id="PF00550">
    <property type="entry name" value="PP-binding"/>
    <property type="match status" value="1"/>
</dbReference>
<dbReference type="SMART" id="SM00825">
    <property type="entry name" value="PKS_KS"/>
    <property type="match status" value="1"/>
</dbReference>
<evidence type="ECO:0000256" key="16">
    <source>
        <dbReference type="ARBA" id="ARBA00066974"/>
    </source>
</evidence>
<evidence type="ECO:0000313" key="27">
    <source>
        <dbReference type="Proteomes" id="UP000051401"/>
    </source>
</evidence>
<dbReference type="InterPro" id="IPR020807">
    <property type="entry name" value="PKS_DH"/>
</dbReference>
<dbReference type="PROSITE" id="PS52004">
    <property type="entry name" value="KS3_2"/>
    <property type="match status" value="1"/>
</dbReference>
<dbReference type="InterPro" id="IPR020802">
    <property type="entry name" value="TesA-like"/>
</dbReference>
<feature type="active site" description="Proton donor; for dehydratase activity" evidence="21">
    <location>
        <position position="1589"/>
    </location>
</feature>
<organism evidence="25 27">
    <name type="scientific">Roseovarius indicus</name>
    <dbReference type="NCBI Taxonomy" id="540747"/>
    <lineage>
        <taxon>Bacteria</taxon>
        <taxon>Pseudomonadati</taxon>
        <taxon>Pseudomonadota</taxon>
        <taxon>Alphaproteobacteria</taxon>
        <taxon>Rhodobacterales</taxon>
        <taxon>Roseobacteraceae</taxon>
        <taxon>Roseovarius</taxon>
    </lineage>
</organism>
<evidence type="ECO:0000256" key="14">
    <source>
        <dbReference type="ARBA" id="ARBA00052745"/>
    </source>
</evidence>
<dbReference type="Pfam" id="PF14765">
    <property type="entry name" value="PS-DH"/>
    <property type="match status" value="1"/>
</dbReference>
<dbReference type="InterPro" id="IPR001031">
    <property type="entry name" value="Thioesterase"/>
</dbReference>
<protein>
    <recommendedName>
        <fullName evidence="17">Phenolphthiocerol/phthiocerol polyketide synthase subunit E</fullName>
        <ecNumber evidence="16">2.3.1.292</ecNumber>
    </recommendedName>
    <alternativeName>
        <fullName evidence="19">(Phenol)carboxyphthiodiolenone synthase subunit E</fullName>
    </alternativeName>
    <alternativeName>
        <fullName evidence="20">Beta-ketoacyl-acyl-carrier-protein synthase I</fullName>
    </alternativeName>
    <alternativeName>
        <fullName evidence="18">Phthiocerol synthesis polyketide synthase type I PpsE</fullName>
    </alternativeName>
</protein>
<dbReference type="InterPro" id="IPR036291">
    <property type="entry name" value="NAD(P)-bd_dom_sf"/>
</dbReference>
<dbReference type="Gene3D" id="3.30.70.3290">
    <property type="match status" value="1"/>
</dbReference>
<keyword evidence="27" id="KW-1185">Reference proteome</keyword>
<dbReference type="PROSITE" id="PS00606">
    <property type="entry name" value="KS3_1"/>
    <property type="match status" value="1"/>
</dbReference>
<evidence type="ECO:0000256" key="17">
    <source>
        <dbReference type="ARBA" id="ARBA00073623"/>
    </source>
</evidence>
<dbReference type="Pfam" id="PF22621">
    <property type="entry name" value="CurL-like_PKS_C"/>
    <property type="match status" value="1"/>
</dbReference>
<accession>A0A0T5P1I1</accession>
<dbReference type="SMART" id="SM00823">
    <property type="entry name" value="PKS_PP"/>
    <property type="match status" value="1"/>
</dbReference>
<keyword evidence="9" id="KW-0443">Lipid metabolism</keyword>
<dbReference type="Pfam" id="PF02801">
    <property type="entry name" value="Ketoacyl-synt_C"/>
    <property type="match status" value="1"/>
</dbReference>
<dbReference type="SUPFAM" id="SSF53901">
    <property type="entry name" value="Thiolase-like"/>
    <property type="match status" value="1"/>
</dbReference>
<feature type="domain" description="Ketosynthase family 3 (KS3)" evidence="23">
    <location>
        <begin position="11"/>
        <end position="439"/>
    </location>
</feature>
<feature type="region of interest" description="C-terminal hotdog fold" evidence="21">
    <location>
        <begin position="1525"/>
        <end position="1674"/>
    </location>
</feature>
<dbReference type="InterPro" id="IPR018201">
    <property type="entry name" value="Ketoacyl_synth_AS"/>
</dbReference>
<evidence type="ECO:0000256" key="13">
    <source>
        <dbReference type="ARBA" id="ARBA00052119"/>
    </source>
</evidence>
<evidence type="ECO:0000256" key="8">
    <source>
        <dbReference type="ARBA" id="ARBA00023002"/>
    </source>
</evidence>
<evidence type="ECO:0000313" key="28">
    <source>
        <dbReference type="Proteomes" id="UP000325785"/>
    </source>
</evidence>
<evidence type="ECO:0000256" key="1">
    <source>
        <dbReference type="ARBA" id="ARBA00001937"/>
    </source>
</evidence>
<evidence type="ECO:0000256" key="21">
    <source>
        <dbReference type="PROSITE-ProRule" id="PRU01363"/>
    </source>
</evidence>
<dbReference type="GO" id="GO:0034081">
    <property type="term" value="C:polyketide synthase complex"/>
    <property type="evidence" value="ECO:0007669"/>
    <property type="project" value="UniProtKB-ARBA"/>
</dbReference>
<dbReference type="EMBL" id="LAXI01000030">
    <property type="protein sequence ID" value="KRS14999.1"/>
    <property type="molecule type" value="Genomic_DNA"/>
</dbReference>
<comment type="catalytic activity">
    <reaction evidence="14">
        <text>icosanoyl-[(phenol)carboxyphthiodiolenone synthase] + 2 (S)-methylmalonyl-CoA + 3 malonyl-CoA + 5 NADPH + 10 H(+) = C32-carboxyphthiodiolenone-[(phenol)carboxyphthiodiolenone synthase] + 5 CO2 + 5 NADP(+) + 5 CoA + 2 H2O</text>
        <dbReference type="Rhea" id="RHEA:57748"/>
        <dbReference type="Rhea" id="RHEA-COMP:14985"/>
        <dbReference type="Rhea" id="RHEA-COMP:14986"/>
        <dbReference type="ChEBI" id="CHEBI:15377"/>
        <dbReference type="ChEBI" id="CHEBI:15378"/>
        <dbReference type="ChEBI" id="CHEBI:16526"/>
        <dbReference type="ChEBI" id="CHEBI:57287"/>
        <dbReference type="ChEBI" id="CHEBI:57327"/>
        <dbReference type="ChEBI" id="CHEBI:57384"/>
        <dbReference type="ChEBI" id="CHEBI:57783"/>
        <dbReference type="ChEBI" id="CHEBI:58349"/>
        <dbReference type="ChEBI" id="CHEBI:87848"/>
        <dbReference type="ChEBI" id="CHEBI:142236"/>
        <dbReference type="EC" id="2.3.1.292"/>
    </reaction>
</comment>
<dbReference type="InterPro" id="IPR049900">
    <property type="entry name" value="PKS_mFAS_DH"/>
</dbReference>
<proteinExistence type="predicted"/>
<dbReference type="PANTHER" id="PTHR43775">
    <property type="entry name" value="FATTY ACID SYNTHASE"/>
    <property type="match status" value="1"/>
</dbReference>
<evidence type="ECO:0000256" key="20">
    <source>
        <dbReference type="ARBA" id="ARBA00084020"/>
    </source>
</evidence>
<dbReference type="InterPro" id="IPR016039">
    <property type="entry name" value="Thiolase-like"/>
</dbReference>
<dbReference type="OrthoDB" id="9778690at2"/>
<evidence type="ECO:0000256" key="9">
    <source>
        <dbReference type="ARBA" id="ARBA00023098"/>
    </source>
</evidence>